<gene>
    <name evidence="1" type="primary">tssE</name>
    <name evidence="1" type="ORF">VSR83_28935</name>
</gene>
<protein>
    <submittedName>
        <fullName evidence="1">Type VI secretion system baseplate subunit TssE</fullName>
    </submittedName>
</protein>
<organism evidence="1 2">
    <name type="scientific">Paraburkholderia unamae</name>
    <dbReference type="NCBI Taxonomy" id="219649"/>
    <lineage>
        <taxon>Bacteria</taxon>
        <taxon>Pseudomonadati</taxon>
        <taxon>Pseudomonadota</taxon>
        <taxon>Betaproteobacteria</taxon>
        <taxon>Burkholderiales</taxon>
        <taxon>Burkholderiaceae</taxon>
        <taxon>Paraburkholderia</taxon>
    </lineage>
</organism>
<sequence>MRTRNAERVQPSLLERLTDHAPEATSEVREHRASSARAQRLSVMRDIGWLLNARGIASAQEIARYPCVADSVLNFGFAELAGKCASDVDVTRIERLIAEAIGAFEPRIVRGTLRVRAKSGGVDIARHALAFIVEGDLHAHPVPERLYLRTELDLEAGKANVYEEVTPR</sequence>
<dbReference type="EMBL" id="JAYMRU010000025">
    <property type="protein sequence ID" value="MEM5404008.1"/>
    <property type="molecule type" value="Genomic_DNA"/>
</dbReference>
<evidence type="ECO:0000313" key="2">
    <source>
        <dbReference type="Proteomes" id="UP001392318"/>
    </source>
</evidence>
<dbReference type="Proteomes" id="UP001392318">
    <property type="component" value="Unassembled WGS sequence"/>
</dbReference>
<comment type="caution">
    <text evidence="1">The sequence shown here is derived from an EMBL/GenBank/DDBJ whole genome shotgun (WGS) entry which is preliminary data.</text>
</comment>
<proteinExistence type="predicted"/>
<reference evidence="1" key="1">
    <citation type="submission" date="2024-01" db="EMBL/GenBank/DDBJ databases">
        <title>The diversity of rhizobia nodulating Mimosa spp. in eleven states of Brazil covering several biomes is determined by host plant, location, and edaphic factors.</title>
        <authorList>
            <person name="Rouws L."/>
            <person name="Barauna A."/>
            <person name="Beukes C."/>
            <person name="De Faria S.M."/>
            <person name="Gross E."/>
            <person name="Dos Reis Junior F.B."/>
            <person name="Simon M."/>
            <person name="Maluk M."/>
            <person name="Odee D.W."/>
            <person name="Kenicer G."/>
            <person name="Young J.P.W."/>
            <person name="Reis V.M."/>
            <person name="Zilli J."/>
            <person name="James E.K."/>
        </authorList>
    </citation>
    <scope>NUCLEOTIDE SEQUENCE</scope>
    <source>
        <strain evidence="1">JPY452</strain>
    </source>
</reference>
<keyword evidence="2" id="KW-1185">Reference proteome</keyword>
<evidence type="ECO:0000313" key="1">
    <source>
        <dbReference type="EMBL" id="MEM5404008.1"/>
    </source>
</evidence>
<name>A0ACC6RR61_9BURK</name>
<accession>A0ACC6RR61</accession>